<accession>A0A2K1YQL1</accession>
<dbReference type="EMBL" id="CM009299">
    <property type="protein sequence ID" value="PNT15320.1"/>
    <property type="molecule type" value="Genomic_DNA"/>
</dbReference>
<organism evidence="1 2">
    <name type="scientific">Populus trichocarpa</name>
    <name type="common">Western balsam poplar</name>
    <name type="synonym">Populus balsamifera subsp. trichocarpa</name>
    <dbReference type="NCBI Taxonomy" id="3694"/>
    <lineage>
        <taxon>Eukaryota</taxon>
        <taxon>Viridiplantae</taxon>
        <taxon>Streptophyta</taxon>
        <taxon>Embryophyta</taxon>
        <taxon>Tracheophyta</taxon>
        <taxon>Spermatophyta</taxon>
        <taxon>Magnoliopsida</taxon>
        <taxon>eudicotyledons</taxon>
        <taxon>Gunneridae</taxon>
        <taxon>Pentapetalae</taxon>
        <taxon>rosids</taxon>
        <taxon>fabids</taxon>
        <taxon>Malpighiales</taxon>
        <taxon>Salicaceae</taxon>
        <taxon>Saliceae</taxon>
        <taxon>Populus</taxon>
    </lineage>
</organism>
<dbReference type="InParanoid" id="A0A2K1YQL1"/>
<evidence type="ECO:0000313" key="2">
    <source>
        <dbReference type="Proteomes" id="UP000006729"/>
    </source>
</evidence>
<keyword evidence="2" id="KW-1185">Reference proteome</keyword>
<gene>
    <name evidence="1" type="ORF">POPTR_010G078000</name>
</gene>
<reference evidence="1 2" key="1">
    <citation type="journal article" date="2006" name="Science">
        <title>The genome of black cottonwood, Populus trichocarpa (Torr. &amp; Gray).</title>
        <authorList>
            <person name="Tuskan G.A."/>
            <person name="Difazio S."/>
            <person name="Jansson S."/>
            <person name="Bohlmann J."/>
            <person name="Grigoriev I."/>
            <person name="Hellsten U."/>
            <person name="Putnam N."/>
            <person name="Ralph S."/>
            <person name="Rombauts S."/>
            <person name="Salamov A."/>
            <person name="Schein J."/>
            <person name="Sterck L."/>
            <person name="Aerts A."/>
            <person name="Bhalerao R.R."/>
            <person name="Bhalerao R.P."/>
            <person name="Blaudez D."/>
            <person name="Boerjan W."/>
            <person name="Brun A."/>
            <person name="Brunner A."/>
            <person name="Busov V."/>
            <person name="Campbell M."/>
            <person name="Carlson J."/>
            <person name="Chalot M."/>
            <person name="Chapman J."/>
            <person name="Chen G.L."/>
            <person name="Cooper D."/>
            <person name="Coutinho P.M."/>
            <person name="Couturier J."/>
            <person name="Covert S."/>
            <person name="Cronk Q."/>
            <person name="Cunningham R."/>
            <person name="Davis J."/>
            <person name="Degroeve S."/>
            <person name="Dejardin A."/>
            <person name="Depamphilis C."/>
            <person name="Detter J."/>
            <person name="Dirks B."/>
            <person name="Dubchak I."/>
            <person name="Duplessis S."/>
            <person name="Ehlting J."/>
            <person name="Ellis B."/>
            <person name="Gendler K."/>
            <person name="Goodstein D."/>
            <person name="Gribskov M."/>
            <person name="Grimwood J."/>
            <person name="Groover A."/>
            <person name="Gunter L."/>
            <person name="Hamberger B."/>
            <person name="Heinze B."/>
            <person name="Helariutta Y."/>
            <person name="Henrissat B."/>
            <person name="Holligan D."/>
            <person name="Holt R."/>
            <person name="Huang W."/>
            <person name="Islam-Faridi N."/>
            <person name="Jones S."/>
            <person name="Jones-Rhoades M."/>
            <person name="Jorgensen R."/>
            <person name="Joshi C."/>
            <person name="Kangasjarvi J."/>
            <person name="Karlsson J."/>
            <person name="Kelleher C."/>
            <person name="Kirkpatrick R."/>
            <person name="Kirst M."/>
            <person name="Kohler A."/>
            <person name="Kalluri U."/>
            <person name="Larimer F."/>
            <person name="Leebens-Mack J."/>
            <person name="Leple J.C."/>
            <person name="Locascio P."/>
            <person name="Lou Y."/>
            <person name="Lucas S."/>
            <person name="Martin F."/>
            <person name="Montanini B."/>
            <person name="Napoli C."/>
            <person name="Nelson D.R."/>
            <person name="Nelson C."/>
            <person name="Nieminen K."/>
            <person name="Nilsson O."/>
            <person name="Pereda V."/>
            <person name="Peter G."/>
            <person name="Philippe R."/>
            <person name="Pilate G."/>
            <person name="Poliakov A."/>
            <person name="Razumovskaya J."/>
            <person name="Richardson P."/>
            <person name="Rinaldi C."/>
            <person name="Ritland K."/>
            <person name="Rouze P."/>
            <person name="Ryaboy D."/>
            <person name="Schmutz J."/>
            <person name="Schrader J."/>
            <person name="Segerman B."/>
            <person name="Shin H."/>
            <person name="Siddiqui A."/>
            <person name="Sterky F."/>
            <person name="Terry A."/>
            <person name="Tsai C.J."/>
            <person name="Uberbacher E."/>
            <person name="Unneberg P."/>
            <person name="Vahala J."/>
            <person name="Wall K."/>
            <person name="Wessler S."/>
            <person name="Yang G."/>
            <person name="Yin T."/>
            <person name="Douglas C."/>
            <person name="Marra M."/>
            <person name="Sandberg G."/>
            <person name="Van de Peer Y."/>
            <person name="Rokhsar D."/>
        </authorList>
    </citation>
    <scope>NUCLEOTIDE SEQUENCE [LARGE SCALE GENOMIC DNA]</scope>
    <source>
        <strain evidence="2">cv. Nisqually</strain>
    </source>
</reference>
<dbReference type="Proteomes" id="UP000006729">
    <property type="component" value="Chromosome 10"/>
</dbReference>
<evidence type="ECO:0000313" key="1">
    <source>
        <dbReference type="EMBL" id="PNT15320.1"/>
    </source>
</evidence>
<sequence>MLYMTIAKHISHPRCIIIFDRPFKMLPFLHFNGRATSMAPIYGISLFIQVEFVGSGFANPCLFHGVNLPTFIYKSNKPASNIISTWTLQRKYQTGPIPPIPSPRLPSKFHNQTSTKGLPLCSSIYGETSRCECFCIRN</sequence>
<name>A0A2K1YQL1_POPTR</name>
<protein>
    <submittedName>
        <fullName evidence="1">Uncharacterized protein</fullName>
    </submittedName>
</protein>
<dbReference type="AlphaFoldDB" id="A0A2K1YQL1"/>
<proteinExistence type="predicted"/>